<gene>
    <name evidence="1" type="ORF">S01H4_00279</name>
</gene>
<dbReference type="Pfam" id="PF13620">
    <property type="entry name" value="CarboxypepD_reg"/>
    <property type="match status" value="1"/>
</dbReference>
<dbReference type="InterPro" id="IPR008969">
    <property type="entry name" value="CarboxyPept-like_regulatory"/>
</dbReference>
<sequence>MKGKLFRILFRLSVVVVGISFLLFFGGGCSPTPVSTGSIQGVVTDSLTGQPIEGALVTVSNLSTTSDSLGNYILNEVPVGNREVTAVTDGYSSQTKTVEIIENEIIELNFQLIPLSQEGQRVVMVELYMAIGCSSCEVVKPILEQIVEEYGFEQMVLVEEAGWGEYHTQETSDRYKWYLPDSADRSIPNILFNGLNDRIPAGSINYSNAKSIIKNKIDAELAKGAKIVVTVDSRNSDANTTTITGTIENVSTSTLNNLEINGMVFKERQTVNLKYSVFDIFEEQKVPVDFLAPGNIVEFSFTLEDFDWETDNVHGVIFVQAPDSPTKEILQAAYLE</sequence>
<evidence type="ECO:0000313" key="1">
    <source>
        <dbReference type="EMBL" id="GAG62020.1"/>
    </source>
</evidence>
<dbReference type="InterPro" id="IPR036249">
    <property type="entry name" value="Thioredoxin-like_sf"/>
</dbReference>
<dbReference type="AlphaFoldDB" id="X0YZL5"/>
<organism evidence="1">
    <name type="scientific">marine sediment metagenome</name>
    <dbReference type="NCBI Taxonomy" id="412755"/>
    <lineage>
        <taxon>unclassified sequences</taxon>
        <taxon>metagenomes</taxon>
        <taxon>ecological metagenomes</taxon>
    </lineage>
</organism>
<name>X0YZL5_9ZZZZ</name>
<dbReference type="SUPFAM" id="SSF49464">
    <property type="entry name" value="Carboxypeptidase regulatory domain-like"/>
    <property type="match status" value="1"/>
</dbReference>
<accession>X0YZL5</accession>
<evidence type="ECO:0008006" key="2">
    <source>
        <dbReference type="Google" id="ProtNLM"/>
    </source>
</evidence>
<protein>
    <recommendedName>
        <fullName evidence="2">Thioredoxin domain-containing protein</fullName>
    </recommendedName>
</protein>
<comment type="caution">
    <text evidence="1">The sequence shown here is derived from an EMBL/GenBank/DDBJ whole genome shotgun (WGS) entry which is preliminary data.</text>
</comment>
<reference evidence="1" key="1">
    <citation type="journal article" date="2014" name="Front. Microbiol.">
        <title>High frequency of phylogenetically diverse reductive dehalogenase-homologous genes in deep subseafloor sedimentary metagenomes.</title>
        <authorList>
            <person name="Kawai M."/>
            <person name="Futagami T."/>
            <person name="Toyoda A."/>
            <person name="Takaki Y."/>
            <person name="Nishi S."/>
            <person name="Hori S."/>
            <person name="Arai W."/>
            <person name="Tsubouchi T."/>
            <person name="Morono Y."/>
            <person name="Uchiyama I."/>
            <person name="Ito T."/>
            <person name="Fujiyama A."/>
            <person name="Inagaki F."/>
            <person name="Takami H."/>
        </authorList>
    </citation>
    <scope>NUCLEOTIDE SEQUENCE</scope>
    <source>
        <strain evidence="1">Expedition CK06-06</strain>
    </source>
</reference>
<dbReference type="EMBL" id="BART01000032">
    <property type="protein sequence ID" value="GAG62020.1"/>
    <property type="molecule type" value="Genomic_DNA"/>
</dbReference>
<dbReference type="Gene3D" id="2.60.40.1120">
    <property type="entry name" value="Carboxypeptidase-like, regulatory domain"/>
    <property type="match status" value="1"/>
</dbReference>
<dbReference type="SUPFAM" id="SSF52833">
    <property type="entry name" value="Thioredoxin-like"/>
    <property type="match status" value="1"/>
</dbReference>
<dbReference type="PROSITE" id="PS51257">
    <property type="entry name" value="PROKAR_LIPOPROTEIN"/>
    <property type="match status" value="1"/>
</dbReference>
<proteinExistence type="predicted"/>